<proteinExistence type="predicted"/>
<comment type="catalytic activity">
    <reaction evidence="6">
        <text>precorrin-2 + NAD(+) = sirohydrochlorin + NADH + 2 H(+)</text>
        <dbReference type="Rhea" id="RHEA:15613"/>
        <dbReference type="ChEBI" id="CHEBI:15378"/>
        <dbReference type="ChEBI" id="CHEBI:57540"/>
        <dbReference type="ChEBI" id="CHEBI:57945"/>
        <dbReference type="ChEBI" id="CHEBI:58351"/>
        <dbReference type="ChEBI" id="CHEBI:58827"/>
        <dbReference type="EC" id="1.3.1.76"/>
    </reaction>
</comment>
<keyword evidence="3" id="KW-0560">Oxidoreductase</keyword>
<dbReference type="NCBIfam" id="TIGR01470">
    <property type="entry name" value="cysG_Nterm"/>
    <property type="match status" value="1"/>
</dbReference>
<evidence type="ECO:0000313" key="8">
    <source>
        <dbReference type="EMBL" id="MCP8968544.1"/>
    </source>
</evidence>
<dbReference type="Gene3D" id="1.10.8.610">
    <property type="entry name" value="SirC, precorrin-2 dehydrogenase, C-terminal helical domain-like"/>
    <property type="match status" value="1"/>
</dbReference>
<reference evidence="8" key="1">
    <citation type="submission" date="2022-07" db="EMBL/GenBank/DDBJ databases">
        <authorList>
            <person name="Li W.-J."/>
            <person name="Deng Q.-Q."/>
        </authorList>
    </citation>
    <scope>NUCLEOTIDE SEQUENCE</scope>
    <source>
        <strain evidence="8">SYSU M60031</strain>
    </source>
</reference>
<dbReference type="GO" id="GO:0043115">
    <property type="term" value="F:precorrin-2 dehydrogenase activity"/>
    <property type="evidence" value="ECO:0007669"/>
    <property type="project" value="UniProtKB-EC"/>
</dbReference>
<dbReference type="PANTHER" id="PTHR35330:SF1">
    <property type="entry name" value="SIROHEME BIOSYNTHESIS PROTEIN MET8"/>
    <property type="match status" value="1"/>
</dbReference>
<protein>
    <recommendedName>
        <fullName evidence="2">precorrin-2 dehydrogenase</fullName>
        <ecNumber evidence="2">1.3.1.76</ecNumber>
    </recommendedName>
</protein>
<accession>A0AA42BQK3</accession>
<organism evidence="8 9">
    <name type="scientific">Ectobacillus ponti</name>
    <dbReference type="NCBI Taxonomy" id="2961894"/>
    <lineage>
        <taxon>Bacteria</taxon>
        <taxon>Bacillati</taxon>
        <taxon>Bacillota</taxon>
        <taxon>Bacilli</taxon>
        <taxon>Bacillales</taxon>
        <taxon>Bacillaceae</taxon>
        <taxon>Ectobacillus</taxon>
    </lineage>
</organism>
<comment type="caution">
    <text evidence="8">The sequence shown here is derived from an EMBL/GenBank/DDBJ whole genome shotgun (WGS) entry which is preliminary data.</text>
</comment>
<dbReference type="PANTHER" id="PTHR35330">
    <property type="entry name" value="SIROHEME BIOSYNTHESIS PROTEIN MET8"/>
    <property type="match status" value="1"/>
</dbReference>
<sequence length="160" mass="17564">MKLYPIMLKLAGKKVAIVGGGAIAYRKAAGLAETGADIVVISPQLHESFAALSVSWRNKRFEPEDITGAHLVFAATDDAAVNRQVAEAAADWQWVDVTSEQELSAFYVPAVVRRGDLVLAVSTSGASPALAKRVKQELEQQYGEEYVQIVQHYKHERKKR</sequence>
<gene>
    <name evidence="8" type="ORF">NK662_08320</name>
</gene>
<evidence type="ECO:0000256" key="5">
    <source>
        <dbReference type="ARBA" id="ARBA00023244"/>
    </source>
</evidence>
<evidence type="ECO:0000256" key="3">
    <source>
        <dbReference type="ARBA" id="ARBA00023002"/>
    </source>
</evidence>
<dbReference type="EMBL" id="JANCLT010000003">
    <property type="protein sequence ID" value="MCP8968544.1"/>
    <property type="molecule type" value="Genomic_DNA"/>
</dbReference>
<evidence type="ECO:0000256" key="2">
    <source>
        <dbReference type="ARBA" id="ARBA00012400"/>
    </source>
</evidence>
<dbReference type="AlphaFoldDB" id="A0AA42BQK3"/>
<dbReference type="GO" id="GO:0019354">
    <property type="term" value="P:siroheme biosynthetic process"/>
    <property type="evidence" value="ECO:0007669"/>
    <property type="project" value="InterPro"/>
</dbReference>
<keyword evidence="9" id="KW-1185">Reference proteome</keyword>
<dbReference type="Pfam" id="PF14824">
    <property type="entry name" value="Sirohm_synth_M"/>
    <property type="match status" value="1"/>
</dbReference>
<dbReference type="InterPro" id="IPR042518">
    <property type="entry name" value="SirC_C"/>
</dbReference>
<dbReference type="SUPFAM" id="SSF75615">
    <property type="entry name" value="Siroheme synthase middle domains-like"/>
    <property type="match status" value="1"/>
</dbReference>
<dbReference type="InterPro" id="IPR028161">
    <property type="entry name" value="Met8-like"/>
</dbReference>
<evidence type="ECO:0000313" key="9">
    <source>
        <dbReference type="Proteomes" id="UP001156102"/>
    </source>
</evidence>
<dbReference type="Pfam" id="PF13241">
    <property type="entry name" value="NAD_binding_7"/>
    <property type="match status" value="1"/>
</dbReference>
<dbReference type="RefSeq" id="WP_254758448.1">
    <property type="nucleotide sequence ID" value="NZ_JANCLT010000003.1"/>
</dbReference>
<evidence type="ECO:0000256" key="6">
    <source>
        <dbReference type="ARBA" id="ARBA00047561"/>
    </source>
</evidence>
<evidence type="ECO:0000256" key="1">
    <source>
        <dbReference type="ARBA" id="ARBA00005010"/>
    </source>
</evidence>
<dbReference type="InterPro" id="IPR036291">
    <property type="entry name" value="NAD(P)-bd_dom_sf"/>
</dbReference>
<keyword evidence="4" id="KW-0520">NAD</keyword>
<evidence type="ECO:0000256" key="4">
    <source>
        <dbReference type="ARBA" id="ARBA00023027"/>
    </source>
</evidence>
<dbReference type="InterPro" id="IPR028281">
    <property type="entry name" value="Sirohaem_synthase_central"/>
</dbReference>
<dbReference type="InterPro" id="IPR006367">
    <property type="entry name" value="Sirohaem_synthase_N"/>
</dbReference>
<dbReference type="Gene3D" id="3.40.50.720">
    <property type="entry name" value="NAD(P)-binding Rossmann-like Domain"/>
    <property type="match status" value="1"/>
</dbReference>
<comment type="pathway">
    <text evidence="1">Porphyrin-containing compound metabolism; siroheme biosynthesis; sirohydrochlorin from precorrin-2: step 1/1.</text>
</comment>
<name>A0AA42BQK3_9BACI</name>
<dbReference type="GO" id="GO:0004325">
    <property type="term" value="F:ferrochelatase activity"/>
    <property type="evidence" value="ECO:0007669"/>
    <property type="project" value="InterPro"/>
</dbReference>
<keyword evidence="5" id="KW-0627">Porphyrin biosynthesis</keyword>
<dbReference type="EC" id="1.3.1.76" evidence="2"/>
<dbReference type="Proteomes" id="UP001156102">
    <property type="component" value="Unassembled WGS sequence"/>
</dbReference>
<dbReference type="SUPFAM" id="SSF51735">
    <property type="entry name" value="NAD(P)-binding Rossmann-fold domains"/>
    <property type="match status" value="1"/>
</dbReference>
<evidence type="ECO:0000259" key="7">
    <source>
        <dbReference type="Pfam" id="PF14824"/>
    </source>
</evidence>
<feature type="domain" description="Siroheme synthase central" evidence="7">
    <location>
        <begin position="114"/>
        <end position="141"/>
    </location>
</feature>